<evidence type="ECO:0000256" key="1">
    <source>
        <dbReference type="SAM" id="MobiDB-lite"/>
    </source>
</evidence>
<feature type="region of interest" description="Disordered" evidence="1">
    <location>
        <begin position="241"/>
        <end position="263"/>
    </location>
</feature>
<reference evidence="3" key="1">
    <citation type="submission" date="2023-03" db="EMBL/GenBank/DDBJ databases">
        <title>Massive genome expansion in bonnet fungi (Mycena s.s.) driven by repeated elements and novel gene families across ecological guilds.</title>
        <authorList>
            <consortium name="Lawrence Berkeley National Laboratory"/>
            <person name="Harder C.B."/>
            <person name="Miyauchi S."/>
            <person name="Viragh M."/>
            <person name="Kuo A."/>
            <person name="Thoen E."/>
            <person name="Andreopoulos B."/>
            <person name="Lu D."/>
            <person name="Skrede I."/>
            <person name="Drula E."/>
            <person name="Henrissat B."/>
            <person name="Morin E."/>
            <person name="Kohler A."/>
            <person name="Barry K."/>
            <person name="LaButti K."/>
            <person name="Morin E."/>
            <person name="Salamov A."/>
            <person name="Lipzen A."/>
            <person name="Mereny Z."/>
            <person name="Hegedus B."/>
            <person name="Baldrian P."/>
            <person name="Stursova M."/>
            <person name="Weitz H."/>
            <person name="Taylor A."/>
            <person name="Grigoriev I.V."/>
            <person name="Nagy L.G."/>
            <person name="Martin F."/>
            <person name="Kauserud H."/>
        </authorList>
    </citation>
    <scope>NUCLEOTIDE SEQUENCE</scope>
    <source>
        <strain evidence="3">CBHHK188m</strain>
    </source>
</reference>
<gene>
    <name evidence="3" type="ORF">DFH07DRAFT_769449</name>
</gene>
<protein>
    <recommendedName>
        <fullName evidence="2">DUF6589 domain-containing protein</fullName>
    </recommendedName>
</protein>
<feature type="region of interest" description="Disordered" evidence="1">
    <location>
        <begin position="64"/>
        <end position="129"/>
    </location>
</feature>
<evidence type="ECO:0000313" key="3">
    <source>
        <dbReference type="EMBL" id="KAJ7767930.1"/>
    </source>
</evidence>
<organism evidence="3 4">
    <name type="scientific">Mycena maculata</name>
    <dbReference type="NCBI Taxonomy" id="230809"/>
    <lineage>
        <taxon>Eukaryota</taxon>
        <taxon>Fungi</taxon>
        <taxon>Dikarya</taxon>
        <taxon>Basidiomycota</taxon>
        <taxon>Agaricomycotina</taxon>
        <taxon>Agaricomycetes</taxon>
        <taxon>Agaricomycetidae</taxon>
        <taxon>Agaricales</taxon>
        <taxon>Marasmiineae</taxon>
        <taxon>Mycenaceae</taxon>
        <taxon>Mycena</taxon>
    </lineage>
</organism>
<sequence length="583" mass="64925">MADFGASLQWAETSTPLSIKQPLSAYNWAVPDAPHATKSRNDIEHPITESHFYAFQLEPNRTPPKPFSYSLPQKRSLAASQADENAAPGSFSRSLLTPHTSQGPAKRSKPSPISIRTGTAPAKRKSPRTDAQKIDIILAAIQDQGWSLSCFLYNVFRSKDIKGAEIHRSPTHSQMVSIFLAGRGKKTVANIITEWMSHPDGRIPKTSPNSDLMYSTTVPYTDIGPVWAALTAFSMQTMGKKGWRMKQRKPTKHPGTDVCRDDFGESTIPRIQSVIEKDQAVTLYLFKNIAMRKPRARSGVVIERKSRPADSANLLPLMRGILYFGSSAPVELMNYNSRIGTMSAPTTIRRALIKLSQEEARVTADHGRDPTTAGFLFINNTQNYARQREQRMGRETVMNVGMSGLWFEAPDVDVEVFDLAGKRALIALNLRKDVTVDDLLGFLDQEDADLTGTLHVLDVLVRCMPSLKPLRKEISMRFSATAKLSAPSGQAIVHPLACSGKKETILTELKDGMHQENPKVQNTRNYQQLFIIVDNWPIIKLVMSPPYGQLGRIVDECSALLAFWRGLIARLKAENTHLFKETT</sequence>
<accession>A0AAD7JMV1</accession>
<evidence type="ECO:0000313" key="4">
    <source>
        <dbReference type="Proteomes" id="UP001215280"/>
    </source>
</evidence>
<dbReference type="InterPro" id="IPR046496">
    <property type="entry name" value="DUF6589"/>
</dbReference>
<feature type="compositionally biased region" description="Basic residues" evidence="1">
    <location>
        <begin position="241"/>
        <end position="252"/>
    </location>
</feature>
<dbReference type="Pfam" id="PF20231">
    <property type="entry name" value="DUF6589"/>
    <property type="match status" value="1"/>
</dbReference>
<feature type="compositionally biased region" description="Polar residues" evidence="1">
    <location>
        <begin position="91"/>
        <end position="103"/>
    </location>
</feature>
<dbReference type="Proteomes" id="UP001215280">
    <property type="component" value="Unassembled WGS sequence"/>
</dbReference>
<proteinExistence type="predicted"/>
<name>A0AAD7JMV1_9AGAR</name>
<feature type="compositionally biased region" description="Polar residues" evidence="1">
    <location>
        <begin position="70"/>
        <end position="83"/>
    </location>
</feature>
<keyword evidence="4" id="KW-1185">Reference proteome</keyword>
<evidence type="ECO:0000259" key="2">
    <source>
        <dbReference type="Pfam" id="PF20231"/>
    </source>
</evidence>
<feature type="domain" description="DUF6589" evidence="2">
    <location>
        <begin position="430"/>
        <end position="514"/>
    </location>
</feature>
<comment type="caution">
    <text evidence="3">The sequence shown here is derived from an EMBL/GenBank/DDBJ whole genome shotgun (WGS) entry which is preliminary data.</text>
</comment>
<dbReference type="AlphaFoldDB" id="A0AAD7JMV1"/>
<dbReference type="EMBL" id="JARJLG010000029">
    <property type="protein sequence ID" value="KAJ7767930.1"/>
    <property type="molecule type" value="Genomic_DNA"/>
</dbReference>
<feature type="compositionally biased region" description="Basic and acidic residues" evidence="1">
    <location>
        <begin position="254"/>
        <end position="263"/>
    </location>
</feature>